<sequence>MKSIRIGDDRDTVKALRAIYVRDFDSLEKRHDRYVECNAPNYSPNDLEGEKPWIQAVIYEHQKVLSDCDDYLAQTKPKSASVASGVSSRHSSASSRLAQIHEAERKEKEAELMLEQIEDETRRREEEDEKIRESEANIRDLEDYRRQVEIDRRQRELRDEIDRQRLSGTIMQIWQKLVNLTVDDQTRPIRAPSIVSGLSRASRISSHLLSHTTRSFSVKRQPRLCKCQMCRLRAHGAVRRIMATLQPQPNIVTAPTTPMPTVSNSVTPPTPGVPYGPTSIVPRTSTSVTTPIPTLPPTPFTPVTTATIRTPMTISTSSWFSSWRNTHRNLFGPTPPAQPPFLPPASSVNHSWPPNPPPTTSIGTNTVPASTVLSSTIPTNITQNTAL</sequence>
<gene>
    <name evidence="2" type="ORF">GHT06_005447</name>
</gene>
<name>A0AAD5KV52_9CRUS</name>
<dbReference type="PANTHER" id="PTHR13361:SF1">
    <property type="entry name" value="WW DOMAIN-BINDING PROTEIN 11"/>
    <property type="match status" value="1"/>
</dbReference>
<proteinExistence type="predicted"/>
<feature type="compositionally biased region" description="Low complexity" evidence="1">
    <location>
        <begin position="79"/>
        <end position="96"/>
    </location>
</feature>
<dbReference type="GO" id="GO:0005681">
    <property type="term" value="C:spliceosomal complex"/>
    <property type="evidence" value="ECO:0007669"/>
    <property type="project" value="TreeGrafter"/>
</dbReference>
<dbReference type="AlphaFoldDB" id="A0AAD5KV52"/>
<dbReference type="Proteomes" id="UP000820818">
    <property type="component" value="Unassembled WGS sequence"/>
</dbReference>
<feature type="region of interest" description="Disordered" evidence="1">
    <location>
        <begin position="79"/>
        <end position="100"/>
    </location>
</feature>
<keyword evidence="3" id="KW-1185">Reference proteome</keyword>
<evidence type="ECO:0000313" key="3">
    <source>
        <dbReference type="Proteomes" id="UP000820818"/>
    </source>
</evidence>
<accession>A0AAD5KV52</accession>
<evidence type="ECO:0000256" key="1">
    <source>
        <dbReference type="SAM" id="MobiDB-lite"/>
    </source>
</evidence>
<reference evidence="2" key="1">
    <citation type="submission" date="2022-05" db="EMBL/GenBank/DDBJ databases">
        <title>A multi-omics perspective on studying reproductive biology in Daphnia sinensis.</title>
        <authorList>
            <person name="Jia J."/>
        </authorList>
    </citation>
    <scope>NUCLEOTIDE SEQUENCE</scope>
    <source>
        <strain evidence="2">WSL</strain>
    </source>
</reference>
<comment type="caution">
    <text evidence="2">The sequence shown here is derived from an EMBL/GenBank/DDBJ whole genome shotgun (WGS) entry which is preliminary data.</text>
</comment>
<protein>
    <submittedName>
        <fullName evidence="2">Uncharacterized protein</fullName>
    </submittedName>
</protein>
<evidence type="ECO:0000313" key="2">
    <source>
        <dbReference type="EMBL" id="KAI9550975.1"/>
    </source>
</evidence>
<dbReference type="PANTHER" id="PTHR13361">
    <property type="entry name" value="WW DOMAIN-BINDING PROTEIN 11"/>
    <property type="match status" value="1"/>
</dbReference>
<organism evidence="2 3">
    <name type="scientific">Daphnia sinensis</name>
    <dbReference type="NCBI Taxonomy" id="1820382"/>
    <lineage>
        <taxon>Eukaryota</taxon>
        <taxon>Metazoa</taxon>
        <taxon>Ecdysozoa</taxon>
        <taxon>Arthropoda</taxon>
        <taxon>Crustacea</taxon>
        <taxon>Branchiopoda</taxon>
        <taxon>Diplostraca</taxon>
        <taxon>Cladocera</taxon>
        <taxon>Anomopoda</taxon>
        <taxon>Daphniidae</taxon>
        <taxon>Daphnia</taxon>
        <taxon>Daphnia similis group</taxon>
    </lineage>
</organism>
<dbReference type="EMBL" id="WJBH02000067">
    <property type="protein sequence ID" value="KAI9550975.1"/>
    <property type="molecule type" value="Genomic_DNA"/>
</dbReference>